<keyword evidence="2" id="KW-0812">Transmembrane</keyword>
<dbReference type="AlphaFoldDB" id="A0A1G9YJR5"/>
<feature type="compositionally biased region" description="Low complexity" evidence="1">
    <location>
        <begin position="337"/>
        <end position="351"/>
    </location>
</feature>
<evidence type="ECO:0000256" key="2">
    <source>
        <dbReference type="SAM" id="Phobius"/>
    </source>
</evidence>
<keyword evidence="2" id="KW-1133">Transmembrane helix</keyword>
<keyword evidence="4" id="KW-1185">Reference proteome</keyword>
<feature type="compositionally biased region" description="Pro residues" evidence="1">
    <location>
        <begin position="104"/>
        <end position="119"/>
    </location>
</feature>
<organism evidence="3 4">
    <name type="scientific">Actinacidiphila guanduensis</name>
    <dbReference type="NCBI Taxonomy" id="310781"/>
    <lineage>
        <taxon>Bacteria</taxon>
        <taxon>Bacillati</taxon>
        <taxon>Actinomycetota</taxon>
        <taxon>Actinomycetes</taxon>
        <taxon>Kitasatosporales</taxon>
        <taxon>Streptomycetaceae</taxon>
        <taxon>Actinacidiphila</taxon>
    </lineage>
</organism>
<reference evidence="3 4" key="1">
    <citation type="submission" date="2016-10" db="EMBL/GenBank/DDBJ databases">
        <authorList>
            <person name="de Groot N.N."/>
        </authorList>
    </citation>
    <scope>NUCLEOTIDE SEQUENCE [LARGE SCALE GENOMIC DNA]</scope>
    <source>
        <strain evidence="3 4">CGMCC 4.2022</strain>
    </source>
</reference>
<feature type="region of interest" description="Disordered" evidence="1">
    <location>
        <begin position="320"/>
        <end position="430"/>
    </location>
</feature>
<dbReference type="EMBL" id="FNIE01000002">
    <property type="protein sequence ID" value="SDN09364.1"/>
    <property type="molecule type" value="Genomic_DNA"/>
</dbReference>
<proteinExistence type="predicted"/>
<sequence length="430" mass="44155">MVCPAGPQPSPKGSAVADAVLTVLLLLAVGATALLALRALRHWHRERTGRAYELPVDRRGALLRAGSSGLAALVAVALAALLAVGSSGGTPRTRPVAEHAPAVVPSPPARTPQPAPPAPAVRTLAHPAGGTLQLLRDGTRVWLPPHYSSPLGAGLAYPLVLVHAAADDPDLYPAFAGQAARGRADSFLLVTVPTCGTDPAAVLTEVAARYRVLPARTAHGLLGIADQAPCAVREALAGATRFAAAAGVAGRYPDLAPPSGRYPSLLLAAGSGDEAARTSAVHLRAHLHPRGDQVRVLDAVARRRDLLGAVAAYFTEKLDGPRRISTEPGPNPGRTSAAPAPKATATTAPGRTRTEGPTPPRIPARAPARTPSAHHARSSTSPVPAAPRTAPDRTPVTSSTRTTPSPSTPHSPHPVRPQAQHAQHPTADPR</sequence>
<keyword evidence="2" id="KW-0472">Membrane</keyword>
<feature type="transmembrane region" description="Helical" evidence="2">
    <location>
        <begin position="20"/>
        <end position="40"/>
    </location>
</feature>
<gene>
    <name evidence="3" type="ORF">SAMN05216259_102600</name>
</gene>
<dbReference type="Proteomes" id="UP000199341">
    <property type="component" value="Unassembled WGS sequence"/>
</dbReference>
<accession>A0A1G9YJR5</accession>
<dbReference type="STRING" id="310781.SAMN05216259_102600"/>
<evidence type="ECO:0000313" key="3">
    <source>
        <dbReference type="EMBL" id="SDN09364.1"/>
    </source>
</evidence>
<feature type="compositionally biased region" description="Pro residues" evidence="1">
    <location>
        <begin position="406"/>
        <end position="415"/>
    </location>
</feature>
<protein>
    <submittedName>
        <fullName evidence="3">Uncharacterized protein</fullName>
    </submittedName>
</protein>
<name>A0A1G9YJR5_9ACTN</name>
<evidence type="ECO:0000256" key="1">
    <source>
        <dbReference type="SAM" id="MobiDB-lite"/>
    </source>
</evidence>
<feature type="compositionally biased region" description="Low complexity" evidence="1">
    <location>
        <begin position="382"/>
        <end position="405"/>
    </location>
</feature>
<evidence type="ECO:0000313" key="4">
    <source>
        <dbReference type="Proteomes" id="UP000199341"/>
    </source>
</evidence>
<feature type="transmembrane region" description="Helical" evidence="2">
    <location>
        <begin position="61"/>
        <end position="84"/>
    </location>
</feature>
<feature type="region of interest" description="Disordered" evidence="1">
    <location>
        <begin position="90"/>
        <end position="121"/>
    </location>
</feature>